<organism evidence="1 2">
    <name type="scientific">Trichothecium roseum</name>
    <dbReference type="NCBI Taxonomy" id="47278"/>
    <lineage>
        <taxon>Eukaryota</taxon>
        <taxon>Fungi</taxon>
        <taxon>Dikarya</taxon>
        <taxon>Ascomycota</taxon>
        <taxon>Pezizomycotina</taxon>
        <taxon>Sordariomycetes</taxon>
        <taxon>Hypocreomycetidae</taxon>
        <taxon>Hypocreales</taxon>
        <taxon>Hypocreales incertae sedis</taxon>
        <taxon>Trichothecium</taxon>
    </lineage>
</organism>
<comment type="caution">
    <text evidence="1">The sequence shown here is derived from an EMBL/GenBank/DDBJ whole genome shotgun (WGS) entry which is preliminary data.</text>
</comment>
<protein>
    <submittedName>
        <fullName evidence="1">Uncharacterized protein</fullName>
    </submittedName>
</protein>
<sequence>MLVRIEVHVDTLCPWCYIQKKSLDAAVARYQAKYPAMEFELLYRPFYLYPFLHTTCPKKTLYETAVGPENFPAWRAKILSAASPHGLTFSSLTTGTTGPSRPSHTLLSLALQQRGPAAQSALLDALLQGHFELGKDIFDEAWLAEVATGTGTGTTTETEGGPGVGLDAESVARALASPEAAREVDDEAAVARAERAVEAVPCVTMQGRYRVGGYQDAKVFEDLFEKIYREELS</sequence>
<gene>
    <name evidence="1" type="ORF">N3K66_004892</name>
</gene>
<accession>A0ACC0V2K8</accession>
<proteinExistence type="predicted"/>
<evidence type="ECO:0000313" key="2">
    <source>
        <dbReference type="Proteomes" id="UP001163324"/>
    </source>
</evidence>
<keyword evidence="2" id="KW-1185">Reference proteome</keyword>
<reference evidence="1" key="1">
    <citation type="submission" date="2022-10" db="EMBL/GenBank/DDBJ databases">
        <title>Complete Genome of Trichothecium roseum strain YXFP-22015, a Plant Pathogen Isolated from Citrus.</title>
        <authorList>
            <person name="Wang Y."/>
            <person name="Zhu L."/>
        </authorList>
    </citation>
    <scope>NUCLEOTIDE SEQUENCE</scope>
    <source>
        <strain evidence="1">YXFP-22015</strain>
    </source>
</reference>
<dbReference type="Proteomes" id="UP001163324">
    <property type="component" value="Chromosome 4"/>
</dbReference>
<name>A0ACC0V2K8_9HYPO</name>
<dbReference type="EMBL" id="CM047943">
    <property type="protein sequence ID" value="KAI9900630.1"/>
    <property type="molecule type" value="Genomic_DNA"/>
</dbReference>
<evidence type="ECO:0000313" key="1">
    <source>
        <dbReference type="EMBL" id="KAI9900630.1"/>
    </source>
</evidence>